<keyword evidence="2" id="KW-1185">Reference proteome</keyword>
<dbReference type="Proteomes" id="UP001054945">
    <property type="component" value="Unassembled WGS sequence"/>
</dbReference>
<proteinExistence type="predicted"/>
<evidence type="ECO:0000313" key="1">
    <source>
        <dbReference type="EMBL" id="GIZ03254.1"/>
    </source>
</evidence>
<comment type="caution">
    <text evidence="1">The sequence shown here is derived from an EMBL/GenBank/DDBJ whole genome shotgun (WGS) entry which is preliminary data.</text>
</comment>
<accession>A0AAV4Y9M1</accession>
<reference evidence="1 2" key="1">
    <citation type="submission" date="2021-06" db="EMBL/GenBank/DDBJ databases">
        <title>Caerostris extrusa draft genome.</title>
        <authorList>
            <person name="Kono N."/>
            <person name="Arakawa K."/>
        </authorList>
    </citation>
    <scope>NUCLEOTIDE SEQUENCE [LARGE SCALE GENOMIC DNA]</scope>
</reference>
<evidence type="ECO:0000313" key="2">
    <source>
        <dbReference type="Proteomes" id="UP001054945"/>
    </source>
</evidence>
<gene>
    <name evidence="1" type="ORF">CEXT_496861</name>
</gene>
<name>A0AAV4Y9M1_CAEEX</name>
<sequence length="91" mass="10154">MDNTQCATDEELKDNSYLLSSTSSSLKSYSKEAATLVDKVHKSSSAAQNVRSSTWEKTSLKVEECSRRIRAICTYTGVPASCFLQRRNLLK</sequence>
<dbReference type="EMBL" id="BPLR01018924">
    <property type="protein sequence ID" value="GIZ03254.1"/>
    <property type="molecule type" value="Genomic_DNA"/>
</dbReference>
<dbReference type="AlphaFoldDB" id="A0AAV4Y9M1"/>
<protein>
    <submittedName>
        <fullName evidence="1">Uncharacterized protein</fullName>
    </submittedName>
</protein>
<organism evidence="1 2">
    <name type="scientific">Caerostris extrusa</name>
    <name type="common">Bark spider</name>
    <name type="synonym">Caerostris bankana</name>
    <dbReference type="NCBI Taxonomy" id="172846"/>
    <lineage>
        <taxon>Eukaryota</taxon>
        <taxon>Metazoa</taxon>
        <taxon>Ecdysozoa</taxon>
        <taxon>Arthropoda</taxon>
        <taxon>Chelicerata</taxon>
        <taxon>Arachnida</taxon>
        <taxon>Araneae</taxon>
        <taxon>Araneomorphae</taxon>
        <taxon>Entelegynae</taxon>
        <taxon>Araneoidea</taxon>
        <taxon>Araneidae</taxon>
        <taxon>Caerostris</taxon>
    </lineage>
</organism>